<dbReference type="Proteomes" id="UP000509623">
    <property type="component" value="Chromosome"/>
</dbReference>
<dbReference type="NCBIfam" id="NF033445">
    <property type="entry name" value="BREX_PglZ_4"/>
    <property type="match status" value="1"/>
</dbReference>
<proteinExistence type="predicted"/>
<gene>
    <name evidence="4" type="primary">pglZ</name>
    <name evidence="4" type="ORF">GKP14_03890</name>
</gene>
<evidence type="ECO:0000313" key="4">
    <source>
        <dbReference type="EMBL" id="QKO30228.1"/>
    </source>
</evidence>
<feature type="domain" description="DUF7864" evidence="3">
    <location>
        <begin position="6"/>
        <end position="181"/>
    </location>
</feature>
<dbReference type="Pfam" id="PF25263">
    <property type="entry name" value="DUF7863"/>
    <property type="match status" value="1"/>
</dbReference>
<name>A0ABX6PVB2_9FIRM</name>
<feature type="domain" description="DUF7862" evidence="1">
    <location>
        <begin position="680"/>
        <end position="758"/>
    </location>
</feature>
<protein>
    <submittedName>
        <fullName evidence="4">BREX-4 system phosphatase PglZ</fullName>
    </submittedName>
</protein>
<dbReference type="InterPro" id="IPR057184">
    <property type="entry name" value="DUF7862"/>
</dbReference>
<dbReference type="InterPro" id="IPR057186">
    <property type="entry name" value="DUF7864"/>
</dbReference>
<dbReference type="Pfam" id="PF25264">
    <property type="entry name" value="DUF7864"/>
    <property type="match status" value="1"/>
</dbReference>
<evidence type="ECO:0000259" key="1">
    <source>
        <dbReference type="Pfam" id="PF25262"/>
    </source>
</evidence>
<reference evidence="5" key="1">
    <citation type="submission" date="2019-11" db="EMBL/GenBank/DDBJ databases">
        <authorList>
            <person name="Ren C."/>
            <person name="Wang H."/>
            <person name="Xu Y."/>
        </authorList>
    </citation>
    <scope>NUCLEOTIDE SEQUENCE [LARGE SCALE GENOMIC DNA]</scope>
    <source>
        <strain evidence="5">JNU-WLY1368</strain>
    </source>
</reference>
<feature type="domain" description="DUF7863" evidence="2">
    <location>
        <begin position="208"/>
        <end position="373"/>
    </location>
</feature>
<evidence type="ECO:0000259" key="3">
    <source>
        <dbReference type="Pfam" id="PF25264"/>
    </source>
</evidence>
<sequence>MNYDVCIKKIDRFLQKNDSQPLLVDVQNRNDLTRLLTHYCVGTTESVVVSNYCKKDEFPRIDNLFNDIQNKSNICFVTGLTSYLKLNGEQELTSRLRETLGMSTLGHVIIISYQCKRYLNIHDPRIIRRIAVLDGEESAVPDIYFCSPELPLPKGVVPTIGLENFALAVESSTNRTIYVVTAKTKKQFPYALYNITELSRVYDILALEDSRTKELDKEMGTEQQWQYALSLFNETPGWGNAIDNVIGDHLRLEIYISGVSQEPREWLWLYYIGLKLYGVKNNWCLNDAASRSSSLKEMTANIYRGILAKAPSDKDFWECYRSRKNLLDQIGNPPSELASYCKLVVGKRKDEIYYLTDNSQQEKEEIFSFLNQYGQEFNRTDLLQILKKVYPDLYSYLKPYDFKNDLLNRYFDDYKYQKVINTLFPEFYEMVLKEAKNRDYNSILDPRSSKVEKLPKKNAMLYFMDAMGVEYLSYIKDVCNELKLHIDITVCRCELPSITSQNKEFLKGWDQNQIVSIKDIDDIKHHGKYNFDYYKNSKLPIHLMKELEVIHDVLVKIKTKFLNGIIDEAVMIADHGASRLVVLYDHENVWEMAEKGEHSGRCCKKSNVDIQPEYATDAGEFWALANYDRFKGSRKANVEVHGGATLEEICVPIIKLTYSDKSIEVYIMPIDSEMDDIYKTPEIEVSYRKKAALKIFITEKYNNVYVKINGKRYDATPLDGGYYHVEMPDIKKKGIYAVDVYSGDNEIAKQLPLIVKREGQQVNDLL</sequence>
<keyword evidence="5" id="KW-1185">Reference proteome</keyword>
<dbReference type="Pfam" id="PF25262">
    <property type="entry name" value="DUF7862"/>
    <property type="match status" value="1"/>
</dbReference>
<dbReference type="RefSeq" id="WP_174403075.1">
    <property type="nucleotide sequence ID" value="NZ_CP046161.1"/>
</dbReference>
<evidence type="ECO:0000259" key="2">
    <source>
        <dbReference type="Pfam" id="PF25263"/>
    </source>
</evidence>
<evidence type="ECO:0000313" key="5">
    <source>
        <dbReference type="Proteomes" id="UP000509623"/>
    </source>
</evidence>
<organism evidence="4 5">
    <name type="scientific">Caproicibacterium lactatifermentans</name>
    <dbReference type="NCBI Taxonomy" id="2666138"/>
    <lineage>
        <taxon>Bacteria</taxon>
        <taxon>Bacillati</taxon>
        <taxon>Bacillota</taxon>
        <taxon>Clostridia</taxon>
        <taxon>Eubacteriales</taxon>
        <taxon>Oscillospiraceae</taxon>
        <taxon>Caproicibacterium</taxon>
    </lineage>
</organism>
<accession>A0ABX6PVB2</accession>
<dbReference type="InterPro" id="IPR057185">
    <property type="entry name" value="DUF7863"/>
</dbReference>
<dbReference type="EMBL" id="CP046161">
    <property type="protein sequence ID" value="QKO30228.1"/>
    <property type="molecule type" value="Genomic_DNA"/>
</dbReference>